<accession>A0A9R1RN51</accession>
<evidence type="ECO:0000313" key="1">
    <source>
        <dbReference type="EMBL" id="VAH47447.1"/>
    </source>
</evidence>
<gene>
    <name evidence="1" type="ORF">TRITD_2Bv1G144640</name>
</gene>
<reference evidence="1 2" key="1">
    <citation type="submission" date="2017-09" db="EMBL/GenBank/DDBJ databases">
        <authorList>
            <consortium name="International Durum Wheat Genome Sequencing Consortium (IDWGSC)"/>
            <person name="Milanesi L."/>
        </authorList>
    </citation>
    <scope>NUCLEOTIDE SEQUENCE [LARGE SCALE GENOMIC DNA]</scope>
    <source>
        <strain evidence="2">cv. Svevo</strain>
    </source>
</reference>
<name>A0A9R1RN51_TRITD</name>
<dbReference type="InterPro" id="IPR010604">
    <property type="entry name" value="Plant_AUG7"/>
</dbReference>
<dbReference type="GO" id="GO:0051011">
    <property type="term" value="F:microtubule minus-end binding"/>
    <property type="evidence" value="ECO:0007669"/>
    <property type="project" value="InterPro"/>
</dbReference>
<dbReference type="EMBL" id="LT934114">
    <property type="protein sequence ID" value="VAH47447.1"/>
    <property type="molecule type" value="Genomic_DNA"/>
</dbReference>
<organism evidence="1 2">
    <name type="scientific">Triticum turgidum subsp. durum</name>
    <name type="common">Durum wheat</name>
    <name type="synonym">Triticum durum</name>
    <dbReference type="NCBI Taxonomy" id="4567"/>
    <lineage>
        <taxon>Eukaryota</taxon>
        <taxon>Viridiplantae</taxon>
        <taxon>Streptophyta</taxon>
        <taxon>Embryophyta</taxon>
        <taxon>Tracheophyta</taxon>
        <taxon>Spermatophyta</taxon>
        <taxon>Magnoliopsida</taxon>
        <taxon>Liliopsida</taxon>
        <taxon>Poales</taxon>
        <taxon>Poaceae</taxon>
        <taxon>BOP clade</taxon>
        <taxon>Pooideae</taxon>
        <taxon>Triticodae</taxon>
        <taxon>Triticeae</taxon>
        <taxon>Triticinae</taxon>
        <taxon>Triticum</taxon>
    </lineage>
</organism>
<keyword evidence="2" id="KW-1185">Reference proteome</keyword>
<proteinExistence type="predicted"/>
<dbReference type="Proteomes" id="UP000324705">
    <property type="component" value="Chromosome 2B"/>
</dbReference>
<sequence length="140" mass="15787">MGQIQWKLPVVASLEASRTTASSIVYSFDLCSRSRTGRGTSSTATRRTARSNARFLIHTFRHNLEWRLVENMTVCGSIAEKQAQIFTEECKPFPEDVQIQSIYPCASASNLMLLSYKVQISSNHIITKWSDIAELELKLS</sequence>
<dbReference type="Pfam" id="PF06694">
    <property type="entry name" value="Plant_NMP1"/>
    <property type="match status" value="1"/>
</dbReference>
<dbReference type="Gramene" id="TRITD2Bv1G144640.1">
    <property type="protein sequence ID" value="TRITD2Bv1G144640.1"/>
    <property type="gene ID" value="TRITD2Bv1G144640"/>
</dbReference>
<protein>
    <submittedName>
        <fullName evidence="1">Uncharacterized protein</fullName>
    </submittedName>
</protein>
<dbReference type="AlphaFoldDB" id="A0A9R1RN51"/>
<evidence type="ECO:0000313" key="2">
    <source>
        <dbReference type="Proteomes" id="UP000324705"/>
    </source>
</evidence>